<proteinExistence type="predicted"/>
<feature type="chain" id="PRO_5043036671" description="PA14 domain-containing protein" evidence="1">
    <location>
        <begin position="21"/>
        <end position="290"/>
    </location>
</feature>
<evidence type="ECO:0000259" key="2">
    <source>
        <dbReference type="PROSITE" id="PS51820"/>
    </source>
</evidence>
<gene>
    <name evidence="3" type="ORF">SLS62_002722</name>
</gene>
<dbReference type="Gene3D" id="2.60.120.1560">
    <property type="match status" value="1"/>
</dbReference>
<organism evidence="3 4">
    <name type="scientific">Diatrype stigma</name>
    <dbReference type="NCBI Taxonomy" id="117547"/>
    <lineage>
        <taxon>Eukaryota</taxon>
        <taxon>Fungi</taxon>
        <taxon>Dikarya</taxon>
        <taxon>Ascomycota</taxon>
        <taxon>Pezizomycotina</taxon>
        <taxon>Sordariomycetes</taxon>
        <taxon>Xylariomycetidae</taxon>
        <taxon>Xylariales</taxon>
        <taxon>Diatrypaceae</taxon>
        <taxon>Diatrype</taxon>
    </lineage>
</organism>
<comment type="caution">
    <text evidence="3">The sequence shown here is derived from an EMBL/GenBank/DDBJ whole genome shotgun (WGS) entry which is preliminary data.</text>
</comment>
<name>A0AAN9UXP3_9PEZI</name>
<sequence>MYHIWKLALLGTFFAHRVSSYRPTETTTVTIPWTGASTTSTTIIPCTGLATVVVEEPLQTPECAPGPPPNEPVPCLVRPSCKADGFNIDYYHNPMGGYTSGNTPSSYYITEELEPLKSSLTNITFFPQDSQERGTYPEVYPPPGGEAFRYFVGWTRETNGGIVVDANNFTLVYRGFYRAPKTGTFTLCSSADNGNEVYFGGGNAFSCCDGVVSASAKPLVSSTGGNFVNPYGCEEVYLEEGHYYPIRSVMGNWAGASAFDLLIWEPEVPYEDRTHDFTGRAHPFECGWFA</sequence>
<dbReference type="Proteomes" id="UP001320420">
    <property type="component" value="Unassembled WGS sequence"/>
</dbReference>
<dbReference type="Pfam" id="PF10528">
    <property type="entry name" value="GLEYA"/>
    <property type="match status" value="1"/>
</dbReference>
<dbReference type="InterPro" id="IPR018871">
    <property type="entry name" value="GLEYA_adhesin_domain"/>
</dbReference>
<dbReference type="AlphaFoldDB" id="A0AAN9UXP3"/>
<protein>
    <recommendedName>
        <fullName evidence="2">PA14 domain-containing protein</fullName>
    </recommendedName>
</protein>
<dbReference type="PROSITE" id="PS51820">
    <property type="entry name" value="PA14"/>
    <property type="match status" value="1"/>
</dbReference>
<evidence type="ECO:0000313" key="3">
    <source>
        <dbReference type="EMBL" id="KAK7755217.1"/>
    </source>
</evidence>
<reference evidence="3 4" key="1">
    <citation type="submission" date="2024-02" db="EMBL/GenBank/DDBJ databases">
        <title>De novo assembly and annotation of 12 fungi associated with fruit tree decline syndrome in Ontario, Canada.</title>
        <authorList>
            <person name="Sulman M."/>
            <person name="Ellouze W."/>
            <person name="Ilyukhin E."/>
        </authorList>
    </citation>
    <scope>NUCLEOTIDE SEQUENCE [LARGE SCALE GENOMIC DNA]</scope>
    <source>
        <strain evidence="3 4">M11/M66-122</strain>
    </source>
</reference>
<feature type="signal peptide" evidence="1">
    <location>
        <begin position="1"/>
        <end position="20"/>
    </location>
</feature>
<evidence type="ECO:0000256" key="1">
    <source>
        <dbReference type="SAM" id="SignalP"/>
    </source>
</evidence>
<dbReference type="InterPro" id="IPR037524">
    <property type="entry name" value="PA14/GLEYA"/>
</dbReference>
<accession>A0AAN9UXP3</accession>
<keyword evidence="4" id="KW-1185">Reference proteome</keyword>
<keyword evidence="1" id="KW-0732">Signal</keyword>
<dbReference type="EMBL" id="JAKJXP020000014">
    <property type="protein sequence ID" value="KAK7755217.1"/>
    <property type="molecule type" value="Genomic_DNA"/>
</dbReference>
<feature type="domain" description="PA14" evidence="2">
    <location>
        <begin position="115"/>
        <end position="277"/>
    </location>
</feature>
<evidence type="ECO:0000313" key="4">
    <source>
        <dbReference type="Proteomes" id="UP001320420"/>
    </source>
</evidence>